<evidence type="ECO:0000313" key="3">
    <source>
        <dbReference type="Proteomes" id="UP001597546"/>
    </source>
</evidence>
<gene>
    <name evidence="2" type="ORF">ACFSSE_04800</name>
</gene>
<proteinExistence type="predicted"/>
<reference evidence="3" key="1">
    <citation type="journal article" date="2019" name="Int. J. Syst. Evol. Microbiol.">
        <title>The Global Catalogue of Microorganisms (GCM) 10K type strain sequencing project: providing services to taxonomists for standard genome sequencing and annotation.</title>
        <authorList>
            <consortium name="The Broad Institute Genomics Platform"/>
            <consortium name="The Broad Institute Genome Sequencing Center for Infectious Disease"/>
            <person name="Wu L."/>
            <person name="Ma J."/>
        </authorList>
    </citation>
    <scope>NUCLEOTIDE SEQUENCE [LARGE SCALE GENOMIC DNA]</scope>
    <source>
        <strain evidence="3">KCTC 42456</strain>
    </source>
</reference>
<dbReference type="PANTHER" id="PTHR33449:SF1">
    <property type="entry name" value="NUCLEOID-ASSOCIATED PROTEIN YBAB"/>
    <property type="match status" value="1"/>
</dbReference>
<dbReference type="Pfam" id="PF02575">
    <property type="entry name" value="YbaB_DNA_bd"/>
    <property type="match status" value="1"/>
</dbReference>
<dbReference type="InterPro" id="IPR004401">
    <property type="entry name" value="YbaB/EbfC"/>
</dbReference>
<protein>
    <submittedName>
        <fullName evidence="2">YbaB/EbfC family nucleoid-associated protein</fullName>
    </submittedName>
</protein>
<evidence type="ECO:0000313" key="2">
    <source>
        <dbReference type="EMBL" id="MFD2731015.1"/>
    </source>
</evidence>
<keyword evidence="3" id="KW-1185">Reference proteome</keyword>
<dbReference type="RefSeq" id="WP_379041791.1">
    <property type="nucleotide sequence ID" value="NZ_JBHSKW010000018.1"/>
</dbReference>
<comment type="caution">
    <text evidence="2">The sequence shown here is derived from an EMBL/GenBank/DDBJ whole genome shotgun (WGS) entry which is preliminary data.</text>
</comment>
<keyword evidence="1" id="KW-0238">DNA-binding</keyword>
<dbReference type="Proteomes" id="UP001597546">
    <property type="component" value="Unassembled WGS sequence"/>
</dbReference>
<dbReference type="PIRSF" id="PIRSF004555">
    <property type="entry name" value="UCP004555"/>
    <property type="match status" value="1"/>
</dbReference>
<accession>A0ABW5TR69</accession>
<name>A0ABW5TR69_9SPHI</name>
<organism evidence="2 3">
    <name type="scientific">Pedobacter alpinus</name>
    <dbReference type="NCBI Taxonomy" id="1590643"/>
    <lineage>
        <taxon>Bacteria</taxon>
        <taxon>Pseudomonadati</taxon>
        <taxon>Bacteroidota</taxon>
        <taxon>Sphingobacteriia</taxon>
        <taxon>Sphingobacteriales</taxon>
        <taxon>Sphingobacteriaceae</taxon>
        <taxon>Pedobacter</taxon>
    </lineage>
</organism>
<evidence type="ECO:0000256" key="1">
    <source>
        <dbReference type="ARBA" id="ARBA00023125"/>
    </source>
</evidence>
<dbReference type="EMBL" id="JBHULV010000014">
    <property type="protein sequence ID" value="MFD2731015.1"/>
    <property type="molecule type" value="Genomic_DNA"/>
</dbReference>
<dbReference type="Gene3D" id="3.30.1310.10">
    <property type="entry name" value="Nucleoid-associated protein YbaB-like domain"/>
    <property type="match status" value="1"/>
</dbReference>
<dbReference type="InterPro" id="IPR036894">
    <property type="entry name" value="YbaB-like_sf"/>
</dbReference>
<sequence length="105" mass="11302">MFDKLFEAQQKAEEAKKRLDAIMVSADAQNGAVKITATASKTIKTIEIDEKFIEENGKEGLEEVLVIAINKVLAQAENVSQAEMAAVTNQMLGGMGDLGSLFGKK</sequence>
<dbReference type="PANTHER" id="PTHR33449">
    <property type="entry name" value="NUCLEOID-ASSOCIATED PROTEIN YBAB"/>
    <property type="match status" value="1"/>
</dbReference>
<dbReference type="SUPFAM" id="SSF82607">
    <property type="entry name" value="YbaB-like"/>
    <property type="match status" value="1"/>
</dbReference>